<dbReference type="Gene3D" id="3.30.930.30">
    <property type="match status" value="1"/>
</dbReference>
<dbReference type="AlphaFoldDB" id="A0A255Y5E2"/>
<evidence type="ECO:0000313" key="3">
    <source>
        <dbReference type="Proteomes" id="UP000216991"/>
    </source>
</evidence>
<accession>A0A255Y5E2</accession>
<evidence type="ECO:0000256" key="1">
    <source>
        <dbReference type="SAM" id="MobiDB-lite"/>
    </source>
</evidence>
<dbReference type="Proteomes" id="UP000216991">
    <property type="component" value="Unassembled WGS sequence"/>
</dbReference>
<comment type="caution">
    <text evidence="2">The sequence shown here is derived from an EMBL/GenBank/DDBJ whole genome shotgun (WGS) entry which is preliminary data.</text>
</comment>
<dbReference type="EMBL" id="NOXT01000127">
    <property type="protein sequence ID" value="OYQ23894.1"/>
    <property type="molecule type" value="Genomic_DNA"/>
</dbReference>
<reference evidence="2 3" key="1">
    <citation type="submission" date="2017-07" db="EMBL/GenBank/DDBJ databases">
        <title>Sandarakinorhabdus cyanobacteriorum sp. nov., a novel bacterium isolated from cyanobacterial aggregates in a eutrophic lake.</title>
        <authorList>
            <person name="Cai H."/>
        </authorList>
    </citation>
    <scope>NUCLEOTIDE SEQUENCE [LARGE SCALE GENOMIC DNA]</scope>
    <source>
        <strain evidence="2 3">TH057</strain>
    </source>
</reference>
<evidence type="ECO:0000313" key="2">
    <source>
        <dbReference type="EMBL" id="OYQ23894.1"/>
    </source>
</evidence>
<dbReference type="RefSeq" id="WP_094475281.1">
    <property type="nucleotide sequence ID" value="NZ_NOXT01000127.1"/>
</dbReference>
<sequence length="208" mass="23531">MAWIGNSPSYGKPARKHDPRLVTDPDGVFRDFGYDIMRRAPDAEGHDVTAWLRRQLRMNTPGLIGAPLTHAVPREDFVEDIFLVPDICPSHLADAEAFWPTLQKDVLSPVQHLWGGPTFWFPEATSQHVPFRTVRRFIEEEIVQKLQTPAHLVAHDPIRVAGKGDYHVHVVISARAVGPRGLGKFVPAIVYRGCQRAMWRAWSSFNAR</sequence>
<feature type="region of interest" description="Disordered" evidence="1">
    <location>
        <begin position="1"/>
        <end position="22"/>
    </location>
</feature>
<name>A0A255Y5E2_9SPHN</name>
<dbReference type="OrthoDB" id="98563at2"/>
<keyword evidence="3" id="KW-1185">Reference proteome</keyword>
<proteinExistence type="predicted"/>
<gene>
    <name evidence="2" type="ORF">CHU93_16725</name>
</gene>
<evidence type="ECO:0008006" key="4">
    <source>
        <dbReference type="Google" id="ProtNLM"/>
    </source>
</evidence>
<protein>
    <recommendedName>
        <fullName evidence="4">MobA/MobL protein domain-containing protein</fullName>
    </recommendedName>
</protein>
<organism evidence="2 3">
    <name type="scientific">Sandarakinorhabdus cyanobacteriorum</name>
    <dbReference type="NCBI Taxonomy" id="1981098"/>
    <lineage>
        <taxon>Bacteria</taxon>
        <taxon>Pseudomonadati</taxon>
        <taxon>Pseudomonadota</taxon>
        <taxon>Alphaproteobacteria</taxon>
        <taxon>Sphingomonadales</taxon>
        <taxon>Sphingosinicellaceae</taxon>
        <taxon>Sandarakinorhabdus</taxon>
    </lineage>
</organism>